<proteinExistence type="predicted"/>
<feature type="non-terminal residue" evidence="1">
    <location>
        <position position="93"/>
    </location>
</feature>
<name>A0ACA9RBH7_9GLOM</name>
<comment type="caution">
    <text evidence="1">The sequence shown here is derived from an EMBL/GenBank/DDBJ whole genome shotgun (WGS) entry which is preliminary data.</text>
</comment>
<dbReference type="EMBL" id="CAJVPW010063490">
    <property type="protein sequence ID" value="CAG8784768.1"/>
    <property type="molecule type" value="Genomic_DNA"/>
</dbReference>
<organism evidence="1 2">
    <name type="scientific">Cetraspora pellucida</name>
    <dbReference type="NCBI Taxonomy" id="1433469"/>
    <lineage>
        <taxon>Eukaryota</taxon>
        <taxon>Fungi</taxon>
        <taxon>Fungi incertae sedis</taxon>
        <taxon>Mucoromycota</taxon>
        <taxon>Glomeromycotina</taxon>
        <taxon>Glomeromycetes</taxon>
        <taxon>Diversisporales</taxon>
        <taxon>Gigasporaceae</taxon>
        <taxon>Cetraspora</taxon>
    </lineage>
</organism>
<protein>
    <submittedName>
        <fullName evidence="1">13742_t:CDS:1</fullName>
    </submittedName>
</protein>
<accession>A0ACA9RBH7</accession>
<dbReference type="Proteomes" id="UP000789366">
    <property type="component" value="Unassembled WGS sequence"/>
</dbReference>
<feature type="non-terminal residue" evidence="1">
    <location>
        <position position="1"/>
    </location>
</feature>
<evidence type="ECO:0000313" key="2">
    <source>
        <dbReference type="Proteomes" id="UP000789366"/>
    </source>
</evidence>
<keyword evidence="2" id="KW-1185">Reference proteome</keyword>
<reference evidence="1" key="1">
    <citation type="submission" date="2021-06" db="EMBL/GenBank/DDBJ databases">
        <authorList>
            <person name="Kallberg Y."/>
            <person name="Tangrot J."/>
            <person name="Rosling A."/>
        </authorList>
    </citation>
    <scope>NUCLEOTIDE SEQUENCE</scope>
    <source>
        <strain evidence="1">28 12/20/2015</strain>
    </source>
</reference>
<sequence>GSGYGTGCRREYTKWHGPCGTYMHVLRNGTIKNATDITNGTGCVACVGRLRNGTDIAAMMVRCVMLYGMARTCDTRMHILRNGTSKMTRILWQ</sequence>
<gene>
    <name evidence="1" type="ORF">SPELUC_LOCUS16689</name>
</gene>
<evidence type="ECO:0000313" key="1">
    <source>
        <dbReference type="EMBL" id="CAG8784768.1"/>
    </source>
</evidence>